<name>A0A2S5R773_9PROT</name>
<dbReference type="GO" id="GO:0160140">
    <property type="term" value="F:23S rRNA pseudouridine(1911/1915/1917) synthase activity"/>
    <property type="evidence" value="ECO:0007669"/>
    <property type="project" value="UniProtKB-EC"/>
</dbReference>
<keyword evidence="5" id="KW-0694">RNA-binding</keyword>
<dbReference type="AlphaFoldDB" id="A0A2S5R773"/>
<dbReference type="InterPro" id="IPR006224">
    <property type="entry name" value="PsdUridine_synth_RluA-like_CS"/>
</dbReference>
<dbReference type="Pfam" id="PF00849">
    <property type="entry name" value="PseudoU_synth_2"/>
    <property type="match status" value="1"/>
</dbReference>
<dbReference type="InterPro" id="IPR006225">
    <property type="entry name" value="PsdUridine_synth_RluC/D"/>
</dbReference>
<sequence>MKNFIPSQGERCVLELWVTPEFCGMRLDKFLVKCLPHYSRVFIQNVLEAGYVESPLGILSKKHQSMKVSLGTLFRIEIPQSQPSVLKPIAMNLEILYEDEDIMVINKPAGQVVHPSMGHREDSLVHGLLAHCQDQLSHLGGLQRPGIVHRLDQFTSGVLLVAKHDVAHHHLSTQFAQRSVYKTYWAIVYGAPVPPLGRIEVNIGRDPRQPLRMSVSLTKGKYSITRYRTKMRSQCGKYSFLECFPETGRTHQIRVHLSHLGHGIVGDQVYSRSHKDLPRQGLHAYQLSFVHPITFHPLCITRELPEDMMTFLHHYF</sequence>
<evidence type="ECO:0000256" key="5">
    <source>
        <dbReference type="PROSITE-ProRule" id="PRU00182"/>
    </source>
</evidence>
<dbReference type="NCBIfam" id="TIGR00005">
    <property type="entry name" value="rluA_subfam"/>
    <property type="match status" value="1"/>
</dbReference>
<evidence type="ECO:0000256" key="2">
    <source>
        <dbReference type="ARBA" id="ARBA00023235"/>
    </source>
</evidence>
<dbReference type="GO" id="GO:0000455">
    <property type="term" value="P:enzyme-directed rRNA pseudouridine synthesis"/>
    <property type="evidence" value="ECO:0007669"/>
    <property type="project" value="TreeGrafter"/>
</dbReference>
<dbReference type="Proteomes" id="UP000239425">
    <property type="component" value="Unassembled WGS sequence"/>
</dbReference>
<dbReference type="InterPro" id="IPR036986">
    <property type="entry name" value="S4_RNA-bd_sf"/>
</dbReference>
<keyword evidence="9" id="KW-1185">Reference proteome</keyword>
<dbReference type="PROSITE" id="PS01129">
    <property type="entry name" value="PSI_RLU"/>
    <property type="match status" value="1"/>
</dbReference>
<evidence type="ECO:0000256" key="6">
    <source>
        <dbReference type="RuleBase" id="RU362028"/>
    </source>
</evidence>
<dbReference type="InterPro" id="IPR050188">
    <property type="entry name" value="RluA_PseudoU_synthase"/>
</dbReference>
<evidence type="ECO:0000313" key="8">
    <source>
        <dbReference type="EMBL" id="PPE03191.1"/>
    </source>
</evidence>
<dbReference type="Gene3D" id="3.10.290.10">
    <property type="entry name" value="RNA-binding S4 domain"/>
    <property type="match status" value="1"/>
</dbReference>
<dbReference type="CDD" id="cd02869">
    <property type="entry name" value="PseudoU_synth_RluA_like"/>
    <property type="match status" value="1"/>
</dbReference>
<dbReference type="EMBL" id="PHHC01000131">
    <property type="protein sequence ID" value="PPE03191.1"/>
    <property type="molecule type" value="Genomic_DNA"/>
</dbReference>
<dbReference type="PANTHER" id="PTHR21600:SF44">
    <property type="entry name" value="RIBOSOMAL LARGE SUBUNIT PSEUDOURIDINE SYNTHASE D"/>
    <property type="match status" value="1"/>
</dbReference>
<evidence type="ECO:0000256" key="1">
    <source>
        <dbReference type="ARBA" id="ARBA00010876"/>
    </source>
</evidence>
<dbReference type="PROSITE" id="PS50889">
    <property type="entry name" value="S4"/>
    <property type="match status" value="1"/>
</dbReference>
<protein>
    <recommendedName>
        <fullName evidence="6">Pseudouridine synthase</fullName>
        <ecNumber evidence="6">5.4.99.-</ecNumber>
    </recommendedName>
</protein>
<dbReference type="SUPFAM" id="SSF55120">
    <property type="entry name" value="Pseudouridine synthase"/>
    <property type="match status" value="1"/>
</dbReference>
<accession>A0A2S5R773</accession>
<comment type="caution">
    <text evidence="8">The sequence shown here is derived from an EMBL/GenBank/DDBJ whole genome shotgun (WGS) entry which is preliminary data.</text>
</comment>
<dbReference type="EC" id="5.4.99.-" evidence="6"/>
<organism evidence="8 9">
    <name type="scientific">Holospora curviuscula</name>
    <dbReference type="NCBI Taxonomy" id="1082868"/>
    <lineage>
        <taxon>Bacteria</taxon>
        <taxon>Pseudomonadati</taxon>
        <taxon>Pseudomonadota</taxon>
        <taxon>Alphaproteobacteria</taxon>
        <taxon>Holosporales</taxon>
        <taxon>Holosporaceae</taxon>
        <taxon>Holospora</taxon>
    </lineage>
</organism>
<comment type="catalytic activity">
    <reaction evidence="6">
        <text>a uridine in RNA = a pseudouridine in RNA</text>
        <dbReference type="Rhea" id="RHEA:48348"/>
        <dbReference type="Rhea" id="RHEA-COMP:12068"/>
        <dbReference type="Rhea" id="RHEA-COMP:12069"/>
        <dbReference type="ChEBI" id="CHEBI:65314"/>
        <dbReference type="ChEBI" id="CHEBI:65315"/>
    </reaction>
</comment>
<feature type="domain" description="Pseudouridine synthase RsuA/RluA-like" evidence="7">
    <location>
        <begin position="101"/>
        <end position="259"/>
    </location>
</feature>
<proteinExistence type="inferred from homology"/>
<dbReference type="Gene3D" id="3.30.2350.10">
    <property type="entry name" value="Pseudouridine synthase"/>
    <property type="match status" value="1"/>
</dbReference>
<comment type="catalytic activity">
    <reaction evidence="3">
        <text>uridine(1911/1915/1917) in 23S rRNA = pseudouridine(1911/1915/1917) in 23S rRNA</text>
        <dbReference type="Rhea" id="RHEA:42524"/>
        <dbReference type="Rhea" id="RHEA-COMP:10097"/>
        <dbReference type="Rhea" id="RHEA-COMP:10098"/>
        <dbReference type="ChEBI" id="CHEBI:65314"/>
        <dbReference type="ChEBI" id="CHEBI:65315"/>
        <dbReference type="EC" id="5.4.99.23"/>
    </reaction>
</comment>
<dbReference type="CDD" id="cd00165">
    <property type="entry name" value="S4"/>
    <property type="match status" value="1"/>
</dbReference>
<reference evidence="8 9" key="1">
    <citation type="submission" date="2017-11" db="EMBL/GenBank/DDBJ databases">
        <title>Comparative genomic analysis of Holospora spp., intranuclear symbionts of paramecia.</title>
        <authorList>
            <person name="Garushyants S.K."/>
            <person name="Beliavskaya A."/>
            <person name="Malko D.B."/>
            <person name="Logacheva M.D."/>
            <person name="Rautian M.S."/>
            <person name="Gelfand M.S."/>
        </authorList>
    </citation>
    <scope>NUCLEOTIDE SEQUENCE [LARGE SCALE GENOMIC DNA]</scope>
    <source>
        <strain evidence="9">02AZ16</strain>
    </source>
</reference>
<comment type="function">
    <text evidence="6">Responsible for synthesis of pseudouridine from uracil.</text>
</comment>
<evidence type="ECO:0000256" key="3">
    <source>
        <dbReference type="ARBA" id="ARBA00036882"/>
    </source>
</evidence>
<keyword evidence="2 6" id="KW-0413">Isomerase</keyword>
<feature type="active site" evidence="4">
    <location>
        <position position="152"/>
    </location>
</feature>
<gene>
    <name evidence="8" type="ORF">HCUR_01369</name>
</gene>
<dbReference type="GO" id="GO:0003723">
    <property type="term" value="F:RNA binding"/>
    <property type="evidence" value="ECO:0007669"/>
    <property type="project" value="UniProtKB-KW"/>
</dbReference>
<evidence type="ECO:0000313" key="9">
    <source>
        <dbReference type="Proteomes" id="UP000239425"/>
    </source>
</evidence>
<comment type="similarity">
    <text evidence="1 6">Belongs to the pseudouridine synthase RluA family.</text>
</comment>
<evidence type="ECO:0000259" key="7">
    <source>
        <dbReference type="Pfam" id="PF00849"/>
    </source>
</evidence>
<dbReference type="InterPro" id="IPR006145">
    <property type="entry name" value="PsdUridine_synth_RsuA/RluA"/>
</dbReference>
<dbReference type="RefSeq" id="WP_104207285.1">
    <property type="nucleotide sequence ID" value="NZ_PHHC01000131.1"/>
</dbReference>
<dbReference type="OrthoDB" id="9807829at2"/>
<dbReference type="PANTHER" id="PTHR21600">
    <property type="entry name" value="MITOCHONDRIAL RNA PSEUDOURIDINE SYNTHASE"/>
    <property type="match status" value="1"/>
</dbReference>
<evidence type="ECO:0000256" key="4">
    <source>
        <dbReference type="PIRSR" id="PIRSR606225-1"/>
    </source>
</evidence>
<dbReference type="InterPro" id="IPR020103">
    <property type="entry name" value="PsdUridine_synth_cat_dom_sf"/>
</dbReference>